<dbReference type="KEGG" id="bvk:117238905"/>
<dbReference type="RefSeq" id="XP_033359997.1">
    <property type="nucleotide sequence ID" value="XM_033504106.1"/>
</dbReference>
<dbReference type="InterPro" id="IPR001878">
    <property type="entry name" value="Znf_CCHC"/>
</dbReference>
<organism evidence="2 3">
    <name type="scientific">Bombus vosnesenskii</name>
    <dbReference type="NCBI Taxonomy" id="207650"/>
    <lineage>
        <taxon>Eukaryota</taxon>
        <taxon>Metazoa</taxon>
        <taxon>Ecdysozoa</taxon>
        <taxon>Arthropoda</taxon>
        <taxon>Hexapoda</taxon>
        <taxon>Insecta</taxon>
        <taxon>Pterygota</taxon>
        <taxon>Neoptera</taxon>
        <taxon>Endopterygota</taxon>
        <taxon>Hymenoptera</taxon>
        <taxon>Apocrita</taxon>
        <taxon>Aculeata</taxon>
        <taxon>Apoidea</taxon>
        <taxon>Anthophila</taxon>
        <taxon>Apidae</taxon>
        <taxon>Bombus</taxon>
        <taxon>Pyrobombus</taxon>
    </lineage>
</organism>
<feature type="domain" description="CCHC-type" evidence="1">
    <location>
        <begin position="160"/>
        <end position="176"/>
    </location>
</feature>
<protein>
    <submittedName>
        <fullName evidence="3">Uncharacterized protein LOC117238905</fullName>
    </submittedName>
</protein>
<dbReference type="GO" id="GO:0003676">
    <property type="term" value="F:nucleic acid binding"/>
    <property type="evidence" value="ECO:0007669"/>
    <property type="project" value="InterPro"/>
</dbReference>
<accession>A0A6J3L417</accession>
<feature type="domain" description="CCHC-type" evidence="1">
    <location>
        <begin position="137"/>
        <end position="153"/>
    </location>
</feature>
<proteinExistence type="predicted"/>
<dbReference type="AlphaFoldDB" id="A0A6J3L417"/>
<gene>
    <name evidence="3" type="primary">LOC117238905</name>
</gene>
<dbReference type="GO" id="GO:0008270">
    <property type="term" value="F:zinc ion binding"/>
    <property type="evidence" value="ECO:0007669"/>
    <property type="project" value="InterPro"/>
</dbReference>
<sequence length="212" mass="23783">MRVREKIVGAIGMRKTRAVHILIEFDRKVAVGEVAENLKAALSDKMEVSVLVNRTTMQIKNIDPLTTKEEMVEGLKREWGRSVGDSIGTKSMRMALWGTQMAVVVLPTNAIPREEGLGRFRTGLTTASARILPDVRSCYRCHILGHTPARCTVVCSGRKLCRRCGSGEHTMKECRKEPRCAMCSRKEGATFRHVTDSLVCPMVRVETRRRRG</sequence>
<dbReference type="GeneID" id="117238905"/>
<evidence type="ECO:0000259" key="1">
    <source>
        <dbReference type="SMART" id="SM00343"/>
    </source>
</evidence>
<dbReference type="SMART" id="SM00343">
    <property type="entry name" value="ZnF_C2HC"/>
    <property type="match status" value="2"/>
</dbReference>
<evidence type="ECO:0000313" key="2">
    <source>
        <dbReference type="Proteomes" id="UP000504631"/>
    </source>
</evidence>
<evidence type="ECO:0000313" key="3">
    <source>
        <dbReference type="RefSeq" id="XP_033359997.1"/>
    </source>
</evidence>
<keyword evidence="2" id="KW-1185">Reference proteome</keyword>
<reference evidence="3" key="1">
    <citation type="submission" date="2025-08" db="UniProtKB">
        <authorList>
            <consortium name="RefSeq"/>
        </authorList>
    </citation>
    <scope>IDENTIFICATION</scope>
    <source>
        <tissue evidence="3">Muscle</tissue>
    </source>
</reference>
<dbReference type="Proteomes" id="UP000504631">
    <property type="component" value="Unplaced"/>
</dbReference>
<name>A0A6J3L417_9HYME</name>